<name>A0A941E3I8_9BACI</name>
<feature type="compositionally biased region" description="Polar residues" evidence="1">
    <location>
        <begin position="149"/>
        <end position="158"/>
    </location>
</feature>
<reference evidence="3" key="1">
    <citation type="submission" date="2021-04" db="EMBL/GenBank/DDBJ databases">
        <title>Isolation and polyphasic classification of algal microorganism.</title>
        <authorList>
            <person name="Wang S."/>
        </authorList>
    </citation>
    <scope>NUCLEOTIDE SEQUENCE</scope>
    <source>
        <strain evidence="3">720a</strain>
    </source>
</reference>
<gene>
    <name evidence="3" type="ORF">KCX74_19335</name>
</gene>
<accession>A0A941E3I8</accession>
<dbReference type="Proteomes" id="UP000675284">
    <property type="component" value="Unassembled WGS sequence"/>
</dbReference>
<evidence type="ECO:0000313" key="4">
    <source>
        <dbReference type="Proteomes" id="UP000675284"/>
    </source>
</evidence>
<sequence length="158" mass="17866">MEGIIYIAILMISIAFALTVGYIALVLHRVSKTLRTMGNTLGEVGQEMQQVTPQLTHMLQETNGMMDDIEEKMKATDSVFATVENMGNSINTINHVLMKNNSKLTDAEMEQKTKPYIEGIRWAETAFYLFDKWKRHTPTQNKQEEAADVSNNHSGREG</sequence>
<organism evidence="3 4">
    <name type="scientific">Virgibacillus salarius</name>
    <dbReference type="NCBI Taxonomy" id="447199"/>
    <lineage>
        <taxon>Bacteria</taxon>
        <taxon>Bacillati</taxon>
        <taxon>Bacillota</taxon>
        <taxon>Bacilli</taxon>
        <taxon>Bacillales</taxon>
        <taxon>Bacillaceae</taxon>
        <taxon>Virgibacillus</taxon>
    </lineage>
</organism>
<dbReference type="PANTHER" id="PTHR40070:SF1">
    <property type="entry name" value="UPF0478 PROTEIN YTXG"/>
    <property type="match status" value="1"/>
</dbReference>
<keyword evidence="4" id="KW-1185">Reference proteome</keyword>
<dbReference type="AlphaFoldDB" id="A0A941E3I8"/>
<proteinExistence type="predicted"/>
<dbReference type="InterPro" id="IPR009293">
    <property type="entry name" value="UPF0478"/>
</dbReference>
<dbReference type="Pfam" id="PF06103">
    <property type="entry name" value="DUF948"/>
    <property type="match status" value="1"/>
</dbReference>
<keyword evidence="2" id="KW-0472">Membrane</keyword>
<dbReference type="EMBL" id="JAGSOT010000093">
    <property type="protein sequence ID" value="MBR7798173.1"/>
    <property type="molecule type" value="Genomic_DNA"/>
</dbReference>
<dbReference type="PANTHER" id="PTHR40070">
    <property type="entry name" value="UPF0478 PROTEIN YTXG"/>
    <property type="match status" value="1"/>
</dbReference>
<evidence type="ECO:0000256" key="2">
    <source>
        <dbReference type="SAM" id="Phobius"/>
    </source>
</evidence>
<evidence type="ECO:0000313" key="3">
    <source>
        <dbReference type="EMBL" id="MBR7798173.1"/>
    </source>
</evidence>
<dbReference type="RefSeq" id="WP_051388451.1">
    <property type="nucleotide sequence ID" value="NZ_BAAACY010000038.1"/>
</dbReference>
<keyword evidence="2" id="KW-1133">Transmembrane helix</keyword>
<comment type="caution">
    <text evidence="3">The sequence shown here is derived from an EMBL/GenBank/DDBJ whole genome shotgun (WGS) entry which is preliminary data.</text>
</comment>
<keyword evidence="2" id="KW-0812">Transmembrane</keyword>
<feature type="region of interest" description="Disordered" evidence="1">
    <location>
        <begin position="138"/>
        <end position="158"/>
    </location>
</feature>
<feature type="transmembrane region" description="Helical" evidence="2">
    <location>
        <begin position="6"/>
        <end position="27"/>
    </location>
</feature>
<protein>
    <submittedName>
        <fullName evidence="3">DUF948 domain-containing protein</fullName>
    </submittedName>
</protein>
<evidence type="ECO:0000256" key="1">
    <source>
        <dbReference type="SAM" id="MobiDB-lite"/>
    </source>
</evidence>